<organism evidence="2 3">
    <name type="scientific">Pedobacter endophyticus</name>
    <dbReference type="NCBI Taxonomy" id="2789740"/>
    <lineage>
        <taxon>Bacteria</taxon>
        <taxon>Pseudomonadati</taxon>
        <taxon>Bacteroidota</taxon>
        <taxon>Sphingobacteriia</taxon>
        <taxon>Sphingobacteriales</taxon>
        <taxon>Sphingobacteriaceae</taxon>
        <taxon>Pedobacter</taxon>
    </lineage>
</organism>
<reference evidence="2 3" key="1">
    <citation type="submission" date="2020-11" db="EMBL/GenBank/DDBJ databases">
        <title>Pedobacter endophytica, an endophytic bacteria isolated form Carex pumila.</title>
        <authorList>
            <person name="Peng Y."/>
            <person name="Jiang L."/>
            <person name="Lee J."/>
        </authorList>
    </citation>
    <scope>NUCLEOTIDE SEQUENCE [LARGE SCALE GENOMIC DNA]</scope>
    <source>
        <strain evidence="2 3">JBR3-12</strain>
    </source>
</reference>
<dbReference type="KEGG" id="pex:IZT61_06355"/>
<dbReference type="Proteomes" id="UP000594759">
    <property type="component" value="Chromosome"/>
</dbReference>
<dbReference type="InterPro" id="IPR052189">
    <property type="entry name" value="L-asp_N-monooxygenase_NS-form"/>
</dbReference>
<dbReference type="EMBL" id="CP064939">
    <property type="protein sequence ID" value="QPH40884.1"/>
    <property type="molecule type" value="Genomic_DNA"/>
</dbReference>
<keyword evidence="3" id="KW-1185">Reference proteome</keyword>
<dbReference type="InterPro" id="IPR038732">
    <property type="entry name" value="HpyO/CreE_NAD-binding"/>
</dbReference>
<dbReference type="RefSeq" id="WP_196100338.1">
    <property type="nucleotide sequence ID" value="NZ_CP064939.1"/>
</dbReference>
<dbReference type="PANTHER" id="PTHR40254:SF1">
    <property type="entry name" value="BLR0577 PROTEIN"/>
    <property type="match status" value="1"/>
</dbReference>
<name>A0A7S9L1P5_9SPHI</name>
<dbReference type="InterPro" id="IPR036188">
    <property type="entry name" value="FAD/NAD-bd_sf"/>
</dbReference>
<evidence type="ECO:0000313" key="2">
    <source>
        <dbReference type="EMBL" id="QPH40884.1"/>
    </source>
</evidence>
<dbReference type="Pfam" id="PF13454">
    <property type="entry name" value="NAD_binding_9"/>
    <property type="match status" value="1"/>
</dbReference>
<sequence>MHLNSAPLKIGIVGGGPTALLMFKKLLDHGDQNISVDIFEKKQLLGAGMPYSRHGALDEHVTNVSGNEIPALFSSVEEWIAKEHLHTLNRFKVDASHFNDYKVLPRLLFGRYLSDQFKALISRAKQANMVVNVHFGCEVTDIIDDEQAGVCHIVHTNGIHQFDRVIICSGHHWPTRHEGKVKGYFDSPYPPEKLAHRTDHPVAIRGSSLTAIDAIRTLARANGTFEKSENGDLSYILDQKSPNFSMLMHSRSGFLPAVRFHLEDSHLSKDAVLSADEIARVMAENDGFLPLDHVFKRNFLEPLAAADPAFYAQIKDLSIEQFVEKMMAERERLSAFELLALEIKEADRSIRERKSVNWKEMLAVLSYAMNYPAKHFSAEDMQRLKVSLMPLISVVIAFAPQSSVNELMALHQAGVLAIVSVGDNSEVLVNENGEIVYTYADASGKKINTVYQTFVDAIGQSHLEMKDIPYPSLLSAGTISPAMLKFNDQLLAQKSHESGDEKIIKYADGSYYQLVTGIAINDHFQVLDRYGATSGRIYMLAVPYIGGYNPDFSGLDFGEAAAKLVTASMFPIQESLEDELLT</sequence>
<dbReference type="Gene3D" id="3.50.50.60">
    <property type="entry name" value="FAD/NAD(P)-binding domain"/>
    <property type="match status" value="1"/>
</dbReference>
<dbReference type="SUPFAM" id="SSF51905">
    <property type="entry name" value="FAD/NAD(P)-binding domain"/>
    <property type="match status" value="1"/>
</dbReference>
<protein>
    <submittedName>
        <fullName evidence="2">FAD/NAD(P)-binding protein</fullName>
    </submittedName>
</protein>
<gene>
    <name evidence="2" type="ORF">IZT61_06355</name>
</gene>
<dbReference type="PANTHER" id="PTHR40254">
    <property type="entry name" value="BLR0577 PROTEIN"/>
    <property type="match status" value="1"/>
</dbReference>
<proteinExistence type="predicted"/>
<feature type="domain" description="FAD-dependent urate hydroxylase HpyO/Asp monooxygenase CreE-like FAD/NAD(P)-binding" evidence="1">
    <location>
        <begin position="12"/>
        <end position="171"/>
    </location>
</feature>
<accession>A0A7S9L1P5</accession>
<evidence type="ECO:0000259" key="1">
    <source>
        <dbReference type="Pfam" id="PF13454"/>
    </source>
</evidence>
<dbReference type="AlphaFoldDB" id="A0A7S9L1P5"/>
<evidence type="ECO:0000313" key="3">
    <source>
        <dbReference type="Proteomes" id="UP000594759"/>
    </source>
</evidence>